<reference evidence="6 7" key="2">
    <citation type="submission" date="2018-11" db="EMBL/GenBank/DDBJ databases">
        <authorList>
            <consortium name="Pathogen Informatics"/>
        </authorList>
    </citation>
    <scope>NUCLEOTIDE SEQUENCE [LARGE SCALE GENOMIC DNA]</scope>
</reference>
<dbReference type="EMBL" id="UYWY01019941">
    <property type="protein sequence ID" value="VDM39882.1"/>
    <property type="molecule type" value="Genomic_DNA"/>
</dbReference>
<dbReference type="AlphaFoldDB" id="A0A183UJ91"/>
<comment type="subcellular location">
    <subcellularLocation>
        <location evidence="1">Membrane</location>
        <topology evidence="1">Multi-pass membrane protein</topology>
    </subcellularLocation>
</comment>
<feature type="transmembrane region" description="Helical" evidence="5">
    <location>
        <begin position="12"/>
        <end position="30"/>
    </location>
</feature>
<dbReference type="Proteomes" id="UP000050794">
    <property type="component" value="Unassembled WGS sequence"/>
</dbReference>
<reference evidence="8" key="1">
    <citation type="submission" date="2016-06" db="UniProtKB">
        <authorList>
            <consortium name="WormBaseParasite"/>
        </authorList>
    </citation>
    <scope>IDENTIFICATION</scope>
</reference>
<evidence type="ECO:0000256" key="4">
    <source>
        <dbReference type="ARBA" id="ARBA00023136"/>
    </source>
</evidence>
<evidence type="ECO:0000313" key="6">
    <source>
        <dbReference type="EMBL" id="VDM39882.1"/>
    </source>
</evidence>
<keyword evidence="2 5" id="KW-0812">Transmembrane</keyword>
<dbReference type="PANTHER" id="PTHR23507">
    <property type="entry name" value="ZGC:174356"/>
    <property type="match status" value="1"/>
</dbReference>
<evidence type="ECO:0000256" key="2">
    <source>
        <dbReference type="ARBA" id="ARBA00022692"/>
    </source>
</evidence>
<feature type="transmembrane region" description="Helical" evidence="5">
    <location>
        <begin position="50"/>
        <end position="73"/>
    </location>
</feature>
<dbReference type="WBParaSite" id="TCNE_0000856101-mRNA-1">
    <property type="protein sequence ID" value="TCNE_0000856101-mRNA-1"/>
    <property type="gene ID" value="TCNE_0000856101"/>
</dbReference>
<organism evidence="7 8">
    <name type="scientific">Toxocara canis</name>
    <name type="common">Canine roundworm</name>
    <dbReference type="NCBI Taxonomy" id="6265"/>
    <lineage>
        <taxon>Eukaryota</taxon>
        <taxon>Metazoa</taxon>
        <taxon>Ecdysozoa</taxon>
        <taxon>Nematoda</taxon>
        <taxon>Chromadorea</taxon>
        <taxon>Rhabditida</taxon>
        <taxon>Spirurina</taxon>
        <taxon>Ascaridomorpha</taxon>
        <taxon>Ascaridoidea</taxon>
        <taxon>Toxocaridae</taxon>
        <taxon>Toxocara</taxon>
    </lineage>
</organism>
<sequence>MNVYIMQYVAEVAIGCTGGIATLFMASFAIVTDDSRHQMLPGSTSVPLRIGIASALQSIGIVIGSAIASIFTISPAISVKAHEDGYVKATAASFAVTFIAIFYAFVQSASFLVGQKVPFRVVRHNVHVLLNRKEYCPLIWNGSISDSHFEAGGFSFLAGAIAQGYRSFLPRMVAKEETARLFAAFSIVMVVSPILSALVFNNIFNATIDVWPGFAFLVGSVLQLIVFIGQIVVHCLMWPQWNSEREERLQRLNSNNGDNTDAPQSPLASDTDAAVIINRSISNTAIHSTSNSPEISNDVRRPLLV</sequence>
<evidence type="ECO:0000256" key="3">
    <source>
        <dbReference type="ARBA" id="ARBA00022989"/>
    </source>
</evidence>
<evidence type="ECO:0000256" key="5">
    <source>
        <dbReference type="SAM" id="Phobius"/>
    </source>
</evidence>
<evidence type="ECO:0000313" key="8">
    <source>
        <dbReference type="WBParaSite" id="TCNE_0000856101-mRNA-1"/>
    </source>
</evidence>
<proteinExistence type="predicted"/>
<accession>A0A183UJ91</accession>
<dbReference type="GO" id="GO:0022857">
    <property type="term" value="F:transmembrane transporter activity"/>
    <property type="evidence" value="ECO:0007669"/>
    <property type="project" value="TreeGrafter"/>
</dbReference>
<dbReference type="PANTHER" id="PTHR23507:SF6">
    <property type="entry name" value="PROTON-COUPLED FOLATE TRANSPORTER"/>
    <property type="match status" value="1"/>
</dbReference>
<feature type="transmembrane region" description="Helical" evidence="5">
    <location>
        <begin position="85"/>
        <end position="106"/>
    </location>
</feature>
<keyword evidence="4 5" id="KW-0472">Membrane</keyword>
<feature type="transmembrane region" description="Helical" evidence="5">
    <location>
        <begin position="210"/>
        <end position="238"/>
    </location>
</feature>
<name>A0A183UJ91_TOXCA</name>
<evidence type="ECO:0000256" key="1">
    <source>
        <dbReference type="ARBA" id="ARBA00004141"/>
    </source>
</evidence>
<dbReference type="GO" id="GO:0016020">
    <property type="term" value="C:membrane"/>
    <property type="evidence" value="ECO:0007669"/>
    <property type="project" value="UniProtKB-SubCell"/>
</dbReference>
<evidence type="ECO:0000313" key="7">
    <source>
        <dbReference type="Proteomes" id="UP000050794"/>
    </source>
</evidence>
<keyword evidence="7" id="KW-1185">Reference proteome</keyword>
<feature type="transmembrane region" description="Helical" evidence="5">
    <location>
        <begin position="181"/>
        <end position="204"/>
    </location>
</feature>
<feature type="transmembrane region" description="Helical" evidence="5">
    <location>
        <begin position="151"/>
        <end position="169"/>
    </location>
</feature>
<protein>
    <submittedName>
        <fullName evidence="8">Solute carrier family 23 member 2</fullName>
    </submittedName>
</protein>
<gene>
    <name evidence="6" type="ORF">TCNE_LOCUS8561</name>
</gene>
<keyword evidence="3 5" id="KW-1133">Transmembrane helix</keyword>